<sequence>MSFYYNNGFRQLEDYESPNNFCLFVKQISDL</sequence>
<protein>
    <submittedName>
        <fullName evidence="1">Uncharacterized protein</fullName>
    </submittedName>
</protein>
<dbReference type="EMBL" id="BK032864">
    <property type="protein sequence ID" value="DAF64624.1"/>
    <property type="molecule type" value="Genomic_DNA"/>
</dbReference>
<organism evidence="1">
    <name type="scientific">Siphoviridae sp. ctamP19</name>
    <dbReference type="NCBI Taxonomy" id="2827896"/>
    <lineage>
        <taxon>Viruses</taxon>
        <taxon>Duplodnaviria</taxon>
        <taxon>Heunggongvirae</taxon>
        <taxon>Uroviricota</taxon>
        <taxon>Caudoviricetes</taxon>
    </lineage>
</organism>
<reference evidence="1" key="1">
    <citation type="journal article" date="2021" name="Proc. Natl. Acad. Sci. U.S.A.">
        <title>A Catalog of Tens of Thousands of Viruses from Human Metagenomes Reveals Hidden Associations with Chronic Diseases.</title>
        <authorList>
            <person name="Tisza M.J."/>
            <person name="Buck C.B."/>
        </authorList>
    </citation>
    <scope>NUCLEOTIDE SEQUENCE</scope>
    <source>
        <strain evidence="1">CtamP19</strain>
    </source>
</reference>
<accession>A0A8S5TNB1</accession>
<name>A0A8S5TNB1_9CAUD</name>
<proteinExistence type="predicted"/>
<evidence type="ECO:0000313" key="1">
    <source>
        <dbReference type="EMBL" id="DAF64624.1"/>
    </source>
</evidence>